<name>A0A2H5Y7D6_9CHLR</name>
<gene>
    <name evidence="1" type="ORF">HRbin22_01582</name>
</gene>
<protein>
    <submittedName>
        <fullName evidence="1">Uncharacterized protein</fullName>
    </submittedName>
</protein>
<organism evidence="1 2">
    <name type="scientific">Candidatus Thermoflexus japonica</name>
    <dbReference type="NCBI Taxonomy" id="2035417"/>
    <lineage>
        <taxon>Bacteria</taxon>
        <taxon>Bacillati</taxon>
        <taxon>Chloroflexota</taxon>
        <taxon>Thermoflexia</taxon>
        <taxon>Thermoflexales</taxon>
        <taxon>Thermoflexaceae</taxon>
        <taxon>Thermoflexus</taxon>
    </lineage>
</organism>
<sequence>MSTVRNDAIHSSTFFLRFKMKMISLYRGPFMAMWYLVETRYCPILRQEVGLFEQRIYPRSDHISDMDYRVIARRCSHDLVCNANDHIHCRWAYTNPAWDPFEE</sequence>
<comment type="caution">
    <text evidence="1">The sequence shown here is derived from an EMBL/GenBank/DDBJ whole genome shotgun (WGS) entry which is preliminary data.</text>
</comment>
<dbReference type="AlphaFoldDB" id="A0A2H5Y7D6"/>
<proteinExistence type="predicted"/>
<accession>A0A2H5Y7D6</accession>
<evidence type="ECO:0000313" key="2">
    <source>
        <dbReference type="Proteomes" id="UP000236642"/>
    </source>
</evidence>
<dbReference type="Proteomes" id="UP000236642">
    <property type="component" value="Unassembled WGS sequence"/>
</dbReference>
<reference evidence="2" key="1">
    <citation type="submission" date="2017-09" db="EMBL/GenBank/DDBJ databases">
        <title>Metaegenomics of thermophilic ammonia-oxidizing enrichment culture.</title>
        <authorList>
            <person name="Kato S."/>
            <person name="Suzuki K."/>
        </authorList>
    </citation>
    <scope>NUCLEOTIDE SEQUENCE [LARGE SCALE GENOMIC DNA]</scope>
</reference>
<evidence type="ECO:0000313" key="1">
    <source>
        <dbReference type="EMBL" id="GBD09332.1"/>
    </source>
</evidence>
<dbReference type="EMBL" id="BEHY01000036">
    <property type="protein sequence ID" value="GBD09332.1"/>
    <property type="molecule type" value="Genomic_DNA"/>
</dbReference>